<feature type="non-terminal residue" evidence="8">
    <location>
        <position position="213"/>
    </location>
</feature>
<keyword evidence="9" id="KW-1185">Reference proteome</keyword>
<dbReference type="SMART" id="SM00054">
    <property type="entry name" value="EFh"/>
    <property type="match status" value="1"/>
</dbReference>
<dbReference type="InterPro" id="IPR002048">
    <property type="entry name" value="EF_hand_dom"/>
</dbReference>
<keyword evidence="2" id="KW-0285">Flavoprotein</keyword>
<dbReference type="InterPro" id="IPR045024">
    <property type="entry name" value="NDH-2"/>
</dbReference>
<keyword evidence="4" id="KW-0106">Calcium</keyword>
<name>A0A8H7ZWA2_9FUNG</name>
<organism evidence="8 9">
    <name type="scientific">Olpidium bornovanus</name>
    <dbReference type="NCBI Taxonomy" id="278681"/>
    <lineage>
        <taxon>Eukaryota</taxon>
        <taxon>Fungi</taxon>
        <taxon>Fungi incertae sedis</taxon>
        <taxon>Olpidiomycota</taxon>
        <taxon>Olpidiomycotina</taxon>
        <taxon>Olpidiomycetes</taxon>
        <taxon>Olpidiales</taxon>
        <taxon>Olpidiaceae</taxon>
        <taxon>Olpidium</taxon>
    </lineage>
</organism>
<evidence type="ECO:0000256" key="5">
    <source>
        <dbReference type="ARBA" id="ARBA00023002"/>
    </source>
</evidence>
<dbReference type="PROSITE" id="PS50222">
    <property type="entry name" value="EF_HAND_2"/>
    <property type="match status" value="1"/>
</dbReference>
<dbReference type="SUPFAM" id="SSF47473">
    <property type="entry name" value="EF-hand"/>
    <property type="match status" value="1"/>
</dbReference>
<evidence type="ECO:0000256" key="1">
    <source>
        <dbReference type="ARBA" id="ARBA00005272"/>
    </source>
</evidence>
<dbReference type="GO" id="GO:0005739">
    <property type="term" value="C:mitochondrion"/>
    <property type="evidence" value="ECO:0007669"/>
    <property type="project" value="TreeGrafter"/>
</dbReference>
<dbReference type="InterPro" id="IPR011992">
    <property type="entry name" value="EF-hand-dom_pair"/>
</dbReference>
<evidence type="ECO:0000256" key="6">
    <source>
        <dbReference type="ARBA" id="ARBA00023027"/>
    </source>
</evidence>
<dbReference type="PANTHER" id="PTHR43706">
    <property type="entry name" value="NADH DEHYDROGENASE"/>
    <property type="match status" value="1"/>
</dbReference>
<feature type="domain" description="EF-hand" evidence="7">
    <location>
        <begin position="95"/>
        <end position="130"/>
    </location>
</feature>
<proteinExistence type="inferred from homology"/>
<evidence type="ECO:0000259" key="7">
    <source>
        <dbReference type="PROSITE" id="PS50222"/>
    </source>
</evidence>
<keyword evidence="5" id="KW-0560">Oxidoreductase</keyword>
<keyword evidence="6" id="KW-0520">NAD</keyword>
<dbReference type="EMBL" id="JAEFCI010004990">
    <property type="protein sequence ID" value="KAG5460590.1"/>
    <property type="molecule type" value="Genomic_DNA"/>
</dbReference>
<evidence type="ECO:0000256" key="2">
    <source>
        <dbReference type="ARBA" id="ARBA00022630"/>
    </source>
</evidence>
<dbReference type="Gene3D" id="3.50.50.100">
    <property type="match status" value="1"/>
</dbReference>
<protein>
    <recommendedName>
        <fullName evidence="7">EF-hand domain-containing protein</fullName>
    </recommendedName>
</protein>
<evidence type="ECO:0000256" key="4">
    <source>
        <dbReference type="ARBA" id="ARBA00022837"/>
    </source>
</evidence>
<sequence length="213" mass="23282">MLKEQVNTRALETDEHMRLKGATAASSSAPAPVFSDIYAIGDCSTVENPKLLEKLTTLYAAVVEEEGAAAEKGLDLAQFRCFAKKAVEQVPAAKQHLVKLEQVFREYDVDKSGRLDVDELKKLLDSVDQKLTSLPATAQVATQQGIYVAKRLNKMAKNGDDESGLDPFVYKHMGSLAYTALSYTSSHSLRDMTISELAMNLQRVALLGDEVAV</sequence>
<reference evidence="8 9" key="1">
    <citation type="journal article" name="Sci. Rep.">
        <title>Genome-scale phylogenetic analyses confirm Olpidium as the closest living zoosporic fungus to the non-flagellated, terrestrial fungi.</title>
        <authorList>
            <person name="Chang Y."/>
            <person name="Rochon D."/>
            <person name="Sekimoto S."/>
            <person name="Wang Y."/>
            <person name="Chovatia M."/>
            <person name="Sandor L."/>
            <person name="Salamov A."/>
            <person name="Grigoriev I.V."/>
            <person name="Stajich J.E."/>
            <person name="Spatafora J.W."/>
        </authorList>
    </citation>
    <scope>NUCLEOTIDE SEQUENCE [LARGE SCALE GENOMIC DNA]</scope>
    <source>
        <strain evidence="8">S191</strain>
    </source>
</reference>
<dbReference type="OrthoDB" id="3244603at2759"/>
<evidence type="ECO:0000256" key="3">
    <source>
        <dbReference type="ARBA" id="ARBA00022827"/>
    </source>
</evidence>
<comment type="caution">
    <text evidence="8">The sequence shown here is derived from an EMBL/GenBank/DDBJ whole genome shotgun (WGS) entry which is preliminary data.</text>
</comment>
<dbReference type="Proteomes" id="UP000673691">
    <property type="component" value="Unassembled WGS sequence"/>
</dbReference>
<dbReference type="PROSITE" id="PS00018">
    <property type="entry name" value="EF_HAND_1"/>
    <property type="match status" value="1"/>
</dbReference>
<gene>
    <name evidence="8" type="ORF">BJ554DRAFT_7344</name>
</gene>
<dbReference type="PANTHER" id="PTHR43706:SF50">
    <property type="entry name" value="NADH DEHYDROGENASE (UBIQUINONE)-RELATED"/>
    <property type="match status" value="1"/>
</dbReference>
<dbReference type="GO" id="GO:0003954">
    <property type="term" value="F:NADH dehydrogenase activity"/>
    <property type="evidence" value="ECO:0007669"/>
    <property type="project" value="InterPro"/>
</dbReference>
<dbReference type="InterPro" id="IPR018247">
    <property type="entry name" value="EF_Hand_1_Ca_BS"/>
</dbReference>
<keyword evidence="3" id="KW-0274">FAD</keyword>
<evidence type="ECO:0000313" key="8">
    <source>
        <dbReference type="EMBL" id="KAG5460590.1"/>
    </source>
</evidence>
<comment type="similarity">
    <text evidence="1">Belongs to the NADH dehydrogenase family.</text>
</comment>
<dbReference type="AlphaFoldDB" id="A0A8H7ZWA2"/>
<dbReference type="GO" id="GO:0005509">
    <property type="term" value="F:calcium ion binding"/>
    <property type="evidence" value="ECO:0007669"/>
    <property type="project" value="InterPro"/>
</dbReference>
<accession>A0A8H7ZWA2</accession>
<dbReference type="Pfam" id="PF13405">
    <property type="entry name" value="EF-hand_6"/>
    <property type="match status" value="1"/>
</dbReference>
<evidence type="ECO:0000313" key="9">
    <source>
        <dbReference type="Proteomes" id="UP000673691"/>
    </source>
</evidence>